<evidence type="ECO:0000313" key="1">
    <source>
        <dbReference type="EMBL" id="KAH3672094.1"/>
    </source>
</evidence>
<dbReference type="OrthoDB" id="4046837at2759"/>
<accession>A0A9P8TAY0</accession>
<evidence type="ECO:0000313" key="2">
    <source>
        <dbReference type="Proteomes" id="UP000769528"/>
    </source>
</evidence>
<keyword evidence="2" id="KW-1185">Reference proteome</keyword>
<organism evidence="1 2">
    <name type="scientific">Wickerhamomyces mucosus</name>
    <dbReference type="NCBI Taxonomy" id="1378264"/>
    <lineage>
        <taxon>Eukaryota</taxon>
        <taxon>Fungi</taxon>
        <taxon>Dikarya</taxon>
        <taxon>Ascomycota</taxon>
        <taxon>Saccharomycotina</taxon>
        <taxon>Saccharomycetes</taxon>
        <taxon>Phaffomycetales</taxon>
        <taxon>Wickerhamomycetaceae</taxon>
        <taxon>Wickerhamomyces</taxon>
    </lineage>
</organism>
<gene>
    <name evidence="1" type="ORF">WICMUC_004444</name>
</gene>
<reference evidence="1" key="2">
    <citation type="submission" date="2021-01" db="EMBL/GenBank/DDBJ databases">
        <authorList>
            <person name="Schikora-Tamarit M.A."/>
        </authorList>
    </citation>
    <scope>NUCLEOTIDE SEQUENCE</scope>
    <source>
        <strain evidence="1">CBS6341</strain>
    </source>
</reference>
<proteinExistence type="predicted"/>
<sequence>MLLRKSLSKNIIIRFHSSSHYDLSQIKNLLKTPEVLIKEQSDISIYFSDLFIDLNQQSNISKDNLSDLHNLVLQNFLKYEPSLSTIHQNHLRKLGRGLNVESLVEIIKHNSGRVHSSWEIFTQKYKELKLYEVFSDDLQNLLTVVLEKLINGDINRFFDDEELELEELSHDDLIKSTFLLKNIKNPFDGFLVKILQRAIDLRDYKLLEIIGIPTFEHFSQLTFNDPKAEIFAYNLISKGEQPLDYLSNLLLKLNDHTDLSLESISDSSTQWDKLNAQFPNLSTSYPTNELLIHSRKLFDRVYSKFENSPIKSISTKCNVLKSIGFKKGSSISEIKKTFEELNTENSKDLQTTLLSILSYHAYISKSDILFNQVKELSKSLCNFKYILLLYPKFENIESALSLFNNELQTPDSIKSLIIAYLINEDREFANLIFNGSINAALINETQKADIKQYFKRFGDILGEEERFKRDKLMDEWVLEIIKNL</sequence>
<dbReference type="EMBL" id="JAEUBF010001207">
    <property type="protein sequence ID" value="KAH3672094.1"/>
    <property type="molecule type" value="Genomic_DNA"/>
</dbReference>
<comment type="caution">
    <text evidence="1">The sequence shown here is derived from an EMBL/GenBank/DDBJ whole genome shotgun (WGS) entry which is preliminary data.</text>
</comment>
<name>A0A9P8TAY0_9ASCO</name>
<dbReference type="Proteomes" id="UP000769528">
    <property type="component" value="Unassembled WGS sequence"/>
</dbReference>
<protein>
    <submittedName>
        <fullName evidence="1">Uncharacterized protein</fullName>
    </submittedName>
</protein>
<reference evidence="1" key="1">
    <citation type="journal article" date="2021" name="Open Biol.">
        <title>Shared evolutionary footprints suggest mitochondrial oxidative damage underlies multiple complex I losses in fungi.</title>
        <authorList>
            <person name="Schikora-Tamarit M.A."/>
            <person name="Marcet-Houben M."/>
            <person name="Nosek J."/>
            <person name="Gabaldon T."/>
        </authorList>
    </citation>
    <scope>NUCLEOTIDE SEQUENCE</scope>
    <source>
        <strain evidence="1">CBS6341</strain>
    </source>
</reference>
<dbReference type="AlphaFoldDB" id="A0A9P8TAY0"/>